<reference evidence="1 2" key="1">
    <citation type="submission" date="2023-07" db="EMBL/GenBank/DDBJ databases">
        <title>Comparative genomics of wheat-associated soil bacteria to identify genetic determinants of phenazine resistance.</title>
        <authorList>
            <person name="Mouncey N."/>
        </authorList>
    </citation>
    <scope>NUCLEOTIDE SEQUENCE [LARGE SCALE GENOMIC DNA]</scope>
    <source>
        <strain evidence="1 2">W4I9-1</strain>
    </source>
</reference>
<sequence length="87" mass="9582">MNAGRYVVIHPRALEVFRRRAGKSVAQVLIDAGIDAPEFRERIRGEGFGLSDVARLAQALDTTPRELTTTSTVLAAAERLRRPRVAP</sequence>
<evidence type="ECO:0000313" key="1">
    <source>
        <dbReference type="EMBL" id="MDQ0646599.1"/>
    </source>
</evidence>
<accession>A0AAW8EUR8</accession>
<dbReference type="Proteomes" id="UP001244427">
    <property type="component" value="Unassembled WGS sequence"/>
</dbReference>
<proteinExistence type="predicted"/>
<dbReference type="AlphaFoldDB" id="A0AAW8EUR8"/>
<keyword evidence="2" id="KW-1185">Reference proteome</keyword>
<protein>
    <recommendedName>
        <fullName evidence="3">HTH cro/C1-type domain-containing protein</fullName>
    </recommendedName>
</protein>
<evidence type="ECO:0008006" key="3">
    <source>
        <dbReference type="Google" id="ProtNLM"/>
    </source>
</evidence>
<evidence type="ECO:0000313" key="2">
    <source>
        <dbReference type="Proteomes" id="UP001244427"/>
    </source>
</evidence>
<dbReference type="EMBL" id="JAUSXV010000001">
    <property type="protein sequence ID" value="MDQ0646599.1"/>
    <property type="molecule type" value="Genomic_DNA"/>
</dbReference>
<name>A0AAW8EUR8_9MICO</name>
<organism evidence="1 2">
    <name type="scientific">Microbacterium natoriense</name>
    <dbReference type="NCBI Taxonomy" id="284570"/>
    <lineage>
        <taxon>Bacteria</taxon>
        <taxon>Bacillati</taxon>
        <taxon>Actinomycetota</taxon>
        <taxon>Actinomycetes</taxon>
        <taxon>Micrococcales</taxon>
        <taxon>Microbacteriaceae</taxon>
        <taxon>Microbacterium</taxon>
    </lineage>
</organism>
<comment type="caution">
    <text evidence="1">The sequence shown here is derived from an EMBL/GenBank/DDBJ whole genome shotgun (WGS) entry which is preliminary data.</text>
</comment>
<gene>
    <name evidence="1" type="ORF">QFZ53_000795</name>
</gene>